<dbReference type="PATRIC" id="fig|1167006.5.peg.3283"/>
<evidence type="ECO:0000256" key="4">
    <source>
        <dbReference type="ARBA" id="ARBA00023159"/>
    </source>
</evidence>
<keyword evidence="8" id="KW-1185">Reference proteome</keyword>
<dbReference type="GO" id="GO:0003677">
    <property type="term" value="F:DNA binding"/>
    <property type="evidence" value="ECO:0007669"/>
    <property type="project" value="UniProtKB-KW"/>
</dbReference>
<evidence type="ECO:0000256" key="5">
    <source>
        <dbReference type="ARBA" id="ARBA00023163"/>
    </source>
</evidence>
<evidence type="ECO:0000313" key="7">
    <source>
        <dbReference type="EMBL" id="AGF79570.1"/>
    </source>
</evidence>
<dbReference type="PANTHER" id="PTHR30293">
    <property type="entry name" value="TRANSCRIPTIONAL REGULATORY PROTEIN NAC-RELATED"/>
    <property type="match status" value="1"/>
</dbReference>
<dbReference type="EMBL" id="CP003985">
    <property type="protein sequence ID" value="AGF79570.1"/>
    <property type="molecule type" value="Genomic_DNA"/>
</dbReference>
<protein>
    <submittedName>
        <fullName evidence="7">Transcriptional regulator</fullName>
    </submittedName>
</protein>
<dbReference type="Pfam" id="PF03466">
    <property type="entry name" value="LysR_substrate"/>
    <property type="match status" value="1"/>
</dbReference>
<dbReference type="InterPro" id="IPR036388">
    <property type="entry name" value="WH-like_DNA-bd_sf"/>
</dbReference>
<dbReference type="NCBIfam" id="NF008284">
    <property type="entry name" value="PRK11062.1"/>
    <property type="match status" value="1"/>
</dbReference>
<reference evidence="8" key="1">
    <citation type="journal article" date="2013" name="Stand. Genomic Sci.">
        <title>Complete genome sequence of Desulfocapsa sulfexigens, a marine deltaproteobacterium specialized in disproportionating inorganic sulfur compounds.</title>
        <authorList>
            <person name="Finster K.W."/>
            <person name="Kjeldsen K.U."/>
            <person name="Kube M."/>
            <person name="Reinhardt R."/>
            <person name="Mussmann M."/>
            <person name="Amann R."/>
            <person name="Schreiber L."/>
        </authorList>
    </citation>
    <scope>NUCLEOTIDE SEQUENCE [LARGE SCALE GENOMIC DNA]</scope>
    <source>
        <strain evidence="8">DSM 10523 / SB164P1</strain>
    </source>
</reference>
<keyword evidence="2" id="KW-0805">Transcription regulation</keyword>
<dbReference type="Pfam" id="PF00126">
    <property type="entry name" value="HTH_1"/>
    <property type="match status" value="1"/>
</dbReference>
<dbReference type="SUPFAM" id="SSF46785">
    <property type="entry name" value="Winged helix' DNA-binding domain"/>
    <property type="match status" value="1"/>
</dbReference>
<dbReference type="PROSITE" id="PS50931">
    <property type="entry name" value="HTH_LYSR"/>
    <property type="match status" value="1"/>
</dbReference>
<sequence length="304" mass="33950">MEWLNYHHLYYFWNVVREGGITAAGKRLNLVPSTISSQLTTLEETLEVKLFHRVGRNIEPTEMGQLVFQYADEIFSLGRELMDTIHGHPKAGRIPLRVGIVDALPKMIVRDLLDPVFKLPEPIRLICCENKKEALLAELALHKLDIIISDSPIGTGMSIKAYNHILGECGVTFFGVDELSGPLEADFPYSLSGTPILMPLQETTLRNDLDVWFESLKITPLIVGEFDDAALLKAFGQRGDGVFMAPTVIEEEVQRQYKVSIVGRTEKVQYRFYAISIEKILSHPAVLAISTAASHTLFAEKVAG</sequence>
<keyword evidence="5" id="KW-0804">Transcription</keyword>
<dbReference type="AlphaFoldDB" id="M1PJ21"/>
<dbReference type="GO" id="GO:0003700">
    <property type="term" value="F:DNA-binding transcription factor activity"/>
    <property type="evidence" value="ECO:0007669"/>
    <property type="project" value="InterPro"/>
</dbReference>
<dbReference type="OrthoDB" id="464481at2"/>
<organism evidence="7 8">
    <name type="scientific">Desulfocapsa sulfexigens (strain DSM 10523 / SB164P1)</name>
    <dbReference type="NCBI Taxonomy" id="1167006"/>
    <lineage>
        <taxon>Bacteria</taxon>
        <taxon>Pseudomonadati</taxon>
        <taxon>Thermodesulfobacteriota</taxon>
        <taxon>Desulfobulbia</taxon>
        <taxon>Desulfobulbales</taxon>
        <taxon>Desulfocapsaceae</taxon>
        <taxon>Desulfocapsa</taxon>
    </lineage>
</organism>
<dbReference type="Gene3D" id="1.10.10.10">
    <property type="entry name" value="Winged helix-like DNA-binding domain superfamily/Winged helix DNA-binding domain"/>
    <property type="match status" value="1"/>
</dbReference>
<gene>
    <name evidence="7" type="ordered locus">UWK_03041</name>
</gene>
<dbReference type="SUPFAM" id="SSF53850">
    <property type="entry name" value="Periplasmic binding protein-like II"/>
    <property type="match status" value="1"/>
</dbReference>
<proteinExistence type="inferred from homology"/>
<feature type="domain" description="HTH lysR-type" evidence="6">
    <location>
        <begin position="4"/>
        <end position="61"/>
    </location>
</feature>
<evidence type="ECO:0000259" key="6">
    <source>
        <dbReference type="PROSITE" id="PS50931"/>
    </source>
</evidence>
<accession>M1PJ21</accession>
<dbReference type="InterPro" id="IPR036390">
    <property type="entry name" value="WH_DNA-bd_sf"/>
</dbReference>
<keyword evidence="4" id="KW-0010">Activator</keyword>
<evidence type="ECO:0000256" key="1">
    <source>
        <dbReference type="ARBA" id="ARBA00009437"/>
    </source>
</evidence>
<keyword evidence="3" id="KW-0238">DNA-binding</keyword>
<evidence type="ECO:0000256" key="2">
    <source>
        <dbReference type="ARBA" id="ARBA00023015"/>
    </source>
</evidence>
<dbReference type="GO" id="GO:2000142">
    <property type="term" value="P:regulation of DNA-templated transcription initiation"/>
    <property type="evidence" value="ECO:0007669"/>
    <property type="project" value="TreeGrafter"/>
</dbReference>
<dbReference type="eggNOG" id="COG0583">
    <property type="taxonomic scope" value="Bacteria"/>
</dbReference>
<evidence type="ECO:0000313" key="8">
    <source>
        <dbReference type="Proteomes" id="UP000011721"/>
    </source>
</evidence>
<dbReference type="RefSeq" id="WP_015405254.1">
    <property type="nucleotide sequence ID" value="NC_020304.1"/>
</dbReference>
<dbReference type="InterPro" id="IPR005119">
    <property type="entry name" value="LysR_subst-bd"/>
</dbReference>
<comment type="similarity">
    <text evidence="1">Belongs to the LysR transcriptional regulatory family.</text>
</comment>
<dbReference type="KEGG" id="dsf:UWK_03041"/>
<dbReference type="HOGENOM" id="CLU_039613_9_0_7"/>
<dbReference type="STRING" id="1167006.UWK_03041"/>
<evidence type="ECO:0000256" key="3">
    <source>
        <dbReference type="ARBA" id="ARBA00023125"/>
    </source>
</evidence>
<dbReference type="PANTHER" id="PTHR30293:SF2">
    <property type="entry name" value="TRANSCRIPTIONAL ACTIVATOR PROTEIN NHAR"/>
    <property type="match status" value="1"/>
</dbReference>
<dbReference type="Proteomes" id="UP000011721">
    <property type="component" value="Chromosome"/>
</dbReference>
<dbReference type="InterPro" id="IPR000847">
    <property type="entry name" value="LysR_HTH_N"/>
</dbReference>
<name>M1PJ21_DESSD</name>